<evidence type="ECO:0000256" key="5">
    <source>
        <dbReference type="PROSITE-ProRule" id="PRU00070"/>
    </source>
</evidence>
<dbReference type="InterPro" id="IPR036407">
    <property type="entry name" value="DM_DNA-bd_sf"/>
</dbReference>
<dbReference type="GO" id="GO:0005634">
    <property type="term" value="C:nucleus"/>
    <property type="evidence" value="ECO:0007669"/>
    <property type="project" value="UniProtKB-SubCell"/>
</dbReference>
<sequence length="304" mass="34389">MDQQKSKNSLKSCPIKVGGDIFNPIHPPIIKRRRNLRTPKCARCRNHGVISCLRGHKKMCRWKECPCDMCELVAERQRIMAAQVALRRHQLSQKSKHPSSSEMTIPDSSSDHIVTKTTPTTPTKKNPPHKLTPRIPKSCHAHHDTPPTPSSLPPTPSSPLSFWANQRLRRRKTFAEPELLKSQFNNPTTTAREEENMFNFSRHLSDPFLPPEYFGSYCSYYYYSLLAYSSLLATTCPVPPPSSSPVERRDNHSEDEIGGGVDLDMQISSTGHDLEEDEETTIISSNKKRKSSSLFSFSVESILS</sequence>
<dbReference type="PROSITE" id="PS40000">
    <property type="entry name" value="DM_1"/>
    <property type="match status" value="1"/>
</dbReference>
<evidence type="ECO:0000256" key="1">
    <source>
        <dbReference type="ARBA" id="ARBA00022723"/>
    </source>
</evidence>
<dbReference type="PANTHER" id="PTHR12322">
    <property type="entry name" value="DOUBLESEX AND MAB-3 RELATED TRANSCRIPTION FACTOR DMRT"/>
    <property type="match status" value="1"/>
</dbReference>
<evidence type="ECO:0000256" key="6">
    <source>
        <dbReference type="SAM" id="MobiDB-lite"/>
    </source>
</evidence>
<dbReference type="STRING" id="158441.A0A226CZC8"/>
<accession>A0A226CZC8</accession>
<dbReference type="InterPro" id="IPR001275">
    <property type="entry name" value="DM_DNA-bd"/>
</dbReference>
<dbReference type="SUPFAM" id="SSF82927">
    <property type="entry name" value="Cysteine-rich DNA binding domain, (DM domain)"/>
    <property type="match status" value="1"/>
</dbReference>
<dbReference type="PANTHER" id="PTHR12322:SF53">
    <property type="entry name" value="DOUBLESEX-MAB RELATED 11E"/>
    <property type="match status" value="1"/>
</dbReference>
<evidence type="ECO:0000256" key="2">
    <source>
        <dbReference type="ARBA" id="ARBA00022833"/>
    </source>
</evidence>
<proteinExistence type="predicted"/>
<evidence type="ECO:0000256" key="4">
    <source>
        <dbReference type="ARBA" id="ARBA00023242"/>
    </source>
</evidence>
<keyword evidence="3 5" id="KW-0238">DNA-binding</keyword>
<dbReference type="PROSITE" id="PS50809">
    <property type="entry name" value="DM_2"/>
    <property type="match status" value="1"/>
</dbReference>
<comment type="subcellular location">
    <subcellularLocation>
        <location evidence="5">Nucleus</location>
    </subcellularLocation>
</comment>
<evidence type="ECO:0000259" key="7">
    <source>
        <dbReference type="PROSITE" id="PS50809"/>
    </source>
</evidence>
<keyword evidence="9" id="KW-1185">Reference proteome</keyword>
<evidence type="ECO:0000313" key="9">
    <source>
        <dbReference type="Proteomes" id="UP000198287"/>
    </source>
</evidence>
<feature type="compositionally biased region" description="Polar residues" evidence="6">
    <location>
        <begin position="98"/>
        <end position="108"/>
    </location>
</feature>
<dbReference type="SMART" id="SM00301">
    <property type="entry name" value="DM"/>
    <property type="match status" value="1"/>
</dbReference>
<dbReference type="Proteomes" id="UP000198287">
    <property type="component" value="Unassembled WGS sequence"/>
</dbReference>
<feature type="compositionally biased region" description="Pro residues" evidence="6">
    <location>
        <begin position="146"/>
        <end position="157"/>
    </location>
</feature>
<feature type="DNA-binding region" description="DM" evidence="5">
    <location>
        <begin position="41"/>
        <end position="88"/>
    </location>
</feature>
<feature type="compositionally biased region" description="Basic residues" evidence="6">
    <location>
        <begin position="126"/>
        <end position="140"/>
    </location>
</feature>
<dbReference type="GO" id="GO:0007548">
    <property type="term" value="P:sex differentiation"/>
    <property type="evidence" value="ECO:0007669"/>
    <property type="project" value="TreeGrafter"/>
</dbReference>
<feature type="region of interest" description="Disordered" evidence="6">
    <location>
        <begin position="238"/>
        <end position="304"/>
    </location>
</feature>
<feature type="region of interest" description="Disordered" evidence="6">
    <location>
        <begin position="90"/>
        <end position="161"/>
    </location>
</feature>
<dbReference type="OrthoDB" id="6162476at2759"/>
<keyword evidence="1 5" id="KW-0479">Metal-binding</keyword>
<keyword evidence="2 5" id="KW-0862">Zinc</keyword>
<feature type="compositionally biased region" description="Low complexity" evidence="6">
    <location>
        <begin position="292"/>
        <end position="304"/>
    </location>
</feature>
<reference evidence="8 9" key="1">
    <citation type="submission" date="2015-12" db="EMBL/GenBank/DDBJ databases">
        <title>The genome of Folsomia candida.</title>
        <authorList>
            <person name="Faddeeva A."/>
            <person name="Derks M.F."/>
            <person name="Anvar Y."/>
            <person name="Smit S."/>
            <person name="Van Straalen N."/>
            <person name="Roelofs D."/>
        </authorList>
    </citation>
    <scope>NUCLEOTIDE SEQUENCE [LARGE SCALE GENOMIC DNA]</scope>
    <source>
        <strain evidence="8 9">VU population</strain>
        <tissue evidence="8">Whole body</tissue>
    </source>
</reference>
<dbReference type="AlphaFoldDB" id="A0A226CZC8"/>
<evidence type="ECO:0000256" key="3">
    <source>
        <dbReference type="ARBA" id="ARBA00023125"/>
    </source>
</evidence>
<keyword evidence="4 5" id="KW-0539">Nucleus</keyword>
<protein>
    <submittedName>
        <fullName evidence="8">Doublesex-and mab-3-related transcription factor A2</fullName>
    </submittedName>
</protein>
<feature type="domain" description="DM" evidence="7">
    <location>
        <begin position="41"/>
        <end position="88"/>
    </location>
</feature>
<dbReference type="GO" id="GO:0000981">
    <property type="term" value="F:DNA-binding transcription factor activity, RNA polymerase II-specific"/>
    <property type="evidence" value="ECO:0007669"/>
    <property type="project" value="TreeGrafter"/>
</dbReference>
<dbReference type="GO" id="GO:0000978">
    <property type="term" value="F:RNA polymerase II cis-regulatory region sequence-specific DNA binding"/>
    <property type="evidence" value="ECO:0007669"/>
    <property type="project" value="TreeGrafter"/>
</dbReference>
<evidence type="ECO:0000313" key="8">
    <source>
        <dbReference type="EMBL" id="OXA37974.1"/>
    </source>
</evidence>
<dbReference type="EMBL" id="LNIX01000050">
    <property type="protein sequence ID" value="OXA37974.1"/>
    <property type="molecule type" value="Genomic_DNA"/>
</dbReference>
<dbReference type="GO" id="GO:0046872">
    <property type="term" value="F:metal ion binding"/>
    <property type="evidence" value="ECO:0007669"/>
    <property type="project" value="UniProtKB-KW"/>
</dbReference>
<feature type="compositionally biased region" description="Basic and acidic residues" evidence="6">
    <location>
        <begin position="246"/>
        <end position="255"/>
    </location>
</feature>
<dbReference type="FunFam" id="4.10.1040.10:FF:000001">
    <property type="entry name" value="doublesex- and mab-3-related transcription factor 1"/>
    <property type="match status" value="1"/>
</dbReference>
<comment type="caution">
    <text evidence="8">The sequence shown here is derived from an EMBL/GenBank/DDBJ whole genome shotgun (WGS) entry which is preliminary data.</text>
</comment>
<dbReference type="Pfam" id="PF00751">
    <property type="entry name" value="DM"/>
    <property type="match status" value="1"/>
</dbReference>
<organism evidence="8 9">
    <name type="scientific">Folsomia candida</name>
    <name type="common">Springtail</name>
    <dbReference type="NCBI Taxonomy" id="158441"/>
    <lineage>
        <taxon>Eukaryota</taxon>
        <taxon>Metazoa</taxon>
        <taxon>Ecdysozoa</taxon>
        <taxon>Arthropoda</taxon>
        <taxon>Hexapoda</taxon>
        <taxon>Collembola</taxon>
        <taxon>Entomobryomorpha</taxon>
        <taxon>Isotomoidea</taxon>
        <taxon>Isotomidae</taxon>
        <taxon>Proisotominae</taxon>
        <taxon>Folsomia</taxon>
    </lineage>
</organism>
<name>A0A226CZC8_FOLCA</name>
<gene>
    <name evidence="8" type="ORF">Fcan01_27269</name>
</gene>
<feature type="compositionally biased region" description="Low complexity" evidence="6">
    <location>
        <begin position="115"/>
        <end position="124"/>
    </location>
</feature>
<dbReference type="InterPro" id="IPR026607">
    <property type="entry name" value="DMRT"/>
</dbReference>
<dbReference type="Gene3D" id="4.10.1040.10">
    <property type="entry name" value="DM DNA-binding domain"/>
    <property type="match status" value="1"/>
</dbReference>